<protein>
    <submittedName>
        <fullName evidence="1">Uncharacterized protein</fullName>
    </submittedName>
</protein>
<reference evidence="2" key="1">
    <citation type="journal article" date="2019" name="Int. J. Syst. Evol. Microbiol.">
        <title>The Global Catalogue of Microorganisms (GCM) 10K type strain sequencing project: providing services to taxonomists for standard genome sequencing and annotation.</title>
        <authorList>
            <consortium name="The Broad Institute Genomics Platform"/>
            <consortium name="The Broad Institute Genome Sequencing Center for Infectious Disease"/>
            <person name="Wu L."/>
            <person name="Ma J."/>
        </authorList>
    </citation>
    <scope>NUCLEOTIDE SEQUENCE [LARGE SCALE GENOMIC DNA]</scope>
    <source>
        <strain evidence="2">CCUG 57113</strain>
    </source>
</reference>
<gene>
    <name evidence="1" type="ORF">ACFPPD_09930</name>
</gene>
<organism evidence="1 2">
    <name type="scientific">Cohnella suwonensis</name>
    <dbReference type="NCBI Taxonomy" id="696072"/>
    <lineage>
        <taxon>Bacteria</taxon>
        <taxon>Bacillati</taxon>
        <taxon>Bacillota</taxon>
        <taxon>Bacilli</taxon>
        <taxon>Bacillales</taxon>
        <taxon>Paenibacillaceae</taxon>
        <taxon>Cohnella</taxon>
    </lineage>
</organism>
<dbReference type="EMBL" id="JBHSMH010000023">
    <property type="protein sequence ID" value="MFC5469042.1"/>
    <property type="molecule type" value="Genomic_DNA"/>
</dbReference>
<proteinExistence type="predicted"/>
<evidence type="ECO:0000313" key="2">
    <source>
        <dbReference type="Proteomes" id="UP001596105"/>
    </source>
</evidence>
<dbReference type="Proteomes" id="UP001596105">
    <property type="component" value="Unassembled WGS sequence"/>
</dbReference>
<accession>A0ABW0LW16</accession>
<name>A0ABW0LW16_9BACL</name>
<evidence type="ECO:0000313" key="1">
    <source>
        <dbReference type="EMBL" id="MFC5469042.1"/>
    </source>
</evidence>
<comment type="caution">
    <text evidence="1">The sequence shown here is derived from an EMBL/GenBank/DDBJ whole genome shotgun (WGS) entry which is preliminary data.</text>
</comment>
<keyword evidence="2" id="KW-1185">Reference proteome</keyword>
<dbReference type="RefSeq" id="WP_209749123.1">
    <property type="nucleotide sequence ID" value="NZ_JBHSMH010000023.1"/>
</dbReference>
<sequence>MVGDMNSFELYESQEPFVTRESILRLFENVDNELKGQPVIDVFIVDYLAIVIARKNNRGSNDIDIIPSRFSRVFAEHGLEVFDEHYFLSPDGL</sequence>